<name>A0ABP9TQU0_9MICC</name>
<protein>
    <submittedName>
        <fullName evidence="2">GNAT family N-acetyltransferase</fullName>
    </submittedName>
</protein>
<dbReference type="Gene3D" id="3.40.630.30">
    <property type="match status" value="1"/>
</dbReference>
<dbReference type="Proteomes" id="UP001501257">
    <property type="component" value="Unassembled WGS sequence"/>
</dbReference>
<gene>
    <name evidence="2" type="ORF">GCM10025778_31080</name>
</gene>
<feature type="domain" description="N-acetyltransferase" evidence="1">
    <location>
        <begin position="9"/>
        <end position="172"/>
    </location>
</feature>
<dbReference type="InterPro" id="IPR016181">
    <property type="entry name" value="Acyl_CoA_acyltransferase"/>
</dbReference>
<accession>A0ABP9TQU0</accession>
<dbReference type="RefSeq" id="WP_210100910.1">
    <property type="nucleotide sequence ID" value="NZ_BAABLK010000081.1"/>
</dbReference>
<dbReference type="EMBL" id="BAABLK010000081">
    <property type="protein sequence ID" value="GAA5228570.1"/>
    <property type="molecule type" value="Genomic_DNA"/>
</dbReference>
<dbReference type="InterPro" id="IPR051531">
    <property type="entry name" value="N-acetyltransferase"/>
</dbReference>
<sequence>MPAEFEITTMIEPLSLAVLPELLAFERDNREYFAEWVPDRGDEYFSRFKANNQALISEQTAGHSFFFIVRDEKNRLVGRVNLVDVREGSISLGFRIAQNATGLGHAGRAVKLACAFGQKRGVRTITAMTTLANRGSQRILERSGFGNASGNPEFVLLNGLEHKMVHYACDLNPNDFLHG</sequence>
<evidence type="ECO:0000313" key="3">
    <source>
        <dbReference type="Proteomes" id="UP001501257"/>
    </source>
</evidence>
<organism evidence="2 3">
    <name type="scientific">Paeniglutamicibacter antarcticus</name>
    <dbReference type="NCBI Taxonomy" id="494023"/>
    <lineage>
        <taxon>Bacteria</taxon>
        <taxon>Bacillati</taxon>
        <taxon>Actinomycetota</taxon>
        <taxon>Actinomycetes</taxon>
        <taxon>Micrococcales</taxon>
        <taxon>Micrococcaceae</taxon>
        <taxon>Paeniglutamicibacter</taxon>
    </lineage>
</organism>
<dbReference type="PANTHER" id="PTHR43792">
    <property type="entry name" value="GNAT FAMILY, PUTATIVE (AFU_ORTHOLOGUE AFUA_3G00765)-RELATED-RELATED"/>
    <property type="match status" value="1"/>
</dbReference>
<reference evidence="3" key="1">
    <citation type="journal article" date="2019" name="Int. J. Syst. Evol. Microbiol.">
        <title>The Global Catalogue of Microorganisms (GCM) 10K type strain sequencing project: providing services to taxonomists for standard genome sequencing and annotation.</title>
        <authorList>
            <consortium name="The Broad Institute Genomics Platform"/>
            <consortium name="The Broad Institute Genome Sequencing Center for Infectious Disease"/>
            <person name="Wu L."/>
            <person name="Ma J."/>
        </authorList>
    </citation>
    <scope>NUCLEOTIDE SEQUENCE [LARGE SCALE GENOMIC DNA]</scope>
    <source>
        <strain evidence="3">JCM 18952</strain>
    </source>
</reference>
<dbReference type="InterPro" id="IPR000182">
    <property type="entry name" value="GNAT_dom"/>
</dbReference>
<evidence type="ECO:0000313" key="2">
    <source>
        <dbReference type="EMBL" id="GAA5228570.1"/>
    </source>
</evidence>
<dbReference type="PROSITE" id="PS51186">
    <property type="entry name" value="GNAT"/>
    <property type="match status" value="1"/>
</dbReference>
<dbReference type="Pfam" id="PF13302">
    <property type="entry name" value="Acetyltransf_3"/>
    <property type="match status" value="1"/>
</dbReference>
<comment type="caution">
    <text evidence="2">The sequence shown here is derived from an EMBL/GenBank/DDBJ whole genome shotgun (WGS) entry which is preliminary data.</text>
</comment>
<proteinExistence type="predicted"/>
<evidence type="ECO:0000259" key="1">
    <source>
        <dbReference type="PROSITE" id="PS51186"/>
    </source>
</evidence>
<keyword evidence="3" id="KW-1185">Reference proteome</keyword>
<dbReference type="SUPFAM" id="SSF55729">
    <property type="entry name" value="Acyl-CoA N-acyltransferases (Nat)"/>
    <property type="match status" value="1"/>
</dbReference>